<keyword evidence="1" id="KW-1133">Transmembrane helix</keyword>
<evidence type="ECO:0008006" key="4">
    <source>
        <dbReference type="Google" id="ProtNLM"/>
    </source>
</evidence>
<keyword evidence="1" id="KW-0812">Transmembrane</keyword>
<organism evidence="2 3">
    <name type="scientific">Riccia fluitans</name>
    <dbReference type="NCBI Taxonomy" id="41844"/>
    <lineage>
        <taxon>Eukaryota</taxon>
        <taxon>Viridiplantae</taxon>
        <taxon>Streptophyta</taxon>
        <taxon>Embryophyta</taxon>
        <taxon>Marchantiophyta</taxon>
        <taxon>Marchantiopsida</taxon>
        <taxon>Marchantiidae</taxon>
        <taxon>Marchantiales</taxon>
        <taxon>Ricciaceae</taxon>
        <taxon>Riccia</taxon>
    </lineage>
</organism>
<accession>A0ABD1Z3C5</accession>
<keyword evidence="3" id="KW-1185">Reference proteome</keyword>
<gene>
    <name evidence="2" type="ORF">R1flu_009491</name>
</gene>
<dbReference type="EMBL" id="JBHFFA010000002">
    <property type="protein sequence ID" value="KAL2641904.1"/>
    <property type="molecule type" value="Genomic_DNA"/>
</dbReference>
<keyword evidence="1" id="KW-0472">Membrane</keyword>
<reference evidence="2 3" key="1">
    <citation type="submission" date="2024-09" db="EMBL/GenBank/DDBJ databases">
        <title>Chromosome-scale assembly of Riccia fluitans.</title>
        <authorList>
            <person name="Paukszto L."/>
            <person name="Sawicki J."/>
            <person name="Karawczyk K."/>
            <person name="Piernik-Szablinska J."/>
            <person name="Szczecinska M."/>
            <person name="Mazdziarz M."/>
        </authorList>
    </citation>
    <scope>NUCLEOTIDE SEQUENCE [LARGE SCALE GENOMIC DNA]</scope>
    <source>
        <strain evidence="2">Rf_01</strain>
        <tissue evidence="2">Aerial parts of the thallus</tissue>
    </source>
</reference>
<feature type="transmembrane region" description="Helical" evidence="1">
    <location>
        <begin position="31"/>
        <end position="54"/>
    </location>
</feature>
<comment type="caution">
    <text evidence="2">The sequence shown here is derived from an EMBL/GenBank/DDBJ whole genome shotgun (WGS) entry which is preliminary data.</text>
</comment>
<name>A0ABD1Z3C5_9MARC</name>
<protein>
    <recommendedName>
        <fullName evidence="4">Secreted protein</fullName>
    </recommendedName>
</protein>
<evidence type="ECO:0000256" key="1">
    <source>
        <dbReference type="SAM" id="Phobius"/>
    </source>
</evidence>
<evidence type="ECO:0000313" key="2">
    <source>
        <dbReference type="EMBL" id="KAL2641904.1"/>
    </source>
</evidence>
<dbReference type="Proteomes" id="UP001605036">
    <property type="component" value="Unassembled WGS sequence"/>
</dbReference>
<proteinExistence type="predicted"/>
<dbReference type="AlphaFoldDB" id="A0ABD1Z3C5"/>
<sequence>MSVRIVPHHTTAWMLQQTTVALLLPDTRYCLGSVLAVIALWWTSSVAGVGAGVGRRHLLMYHLRRELSSIVSGNVASETTSKAVLLHLDRILHIQQVHWLLPQTLNQWSRYLLKIKAQ</sequence>
<evidence type="ECO:0000313" key="3">
    <source>
        <dbReference type="Proteomes" id="UP001605036"/>
    </source>
</evidence>